<dbReference type="Pfam" id="PF24494">
    <property type="entry name" value="DUF7587"/>
    <property type="match status" value="1"/>
</dbReference>
<dbReference type="InterPro" id="IPR027377">
    <property type="entry name" value="ZAR1/RTP1-5-like_Znf-3CxxC"/>
</dbReference>
<evidence type="ECO:0000313" key="8">
    <source>
        <dbReference type="RefSeq" id="XP_033569078.1"/>
    </source>
</evidence>
<evidence type="ECO:0000256" key="2">
    <source>
        <dbReference type="ARBA" id="ARBA00022771"/>
    </source>
</evidence>
<reference evidence="6 8" key="1">
    <citation type="journal article" date="2020" name="Stud. Mycol.">
        <title>101 Dothideomycetes genomes: a test case for predicting lifestyles and emergence of pathogens.</title>
        <authorList>
            <person name="Haridas S."/>
            <person name="Albert R."/>
            <person name="Binder M."/>
            <person name="Bloem J."/>
            <person name="Labutti K."/>
            <person name="Salamov A."/>
            <person name="Andreopoulos B."/>
            <person name="Baker S."/>
            <person name="Barry K."/>
            <person name="Bills G."/>
            <person name="Bluhm B."/>
            <person name="Cannon C."/>
            <person name="Castanera R."/>
            <person name="Culley D."/>
            <person name="Daum C."/>
            <person name="Ezra D."/>
            <person name="Gonzalez J."/>
            <person name="Henrissat B."/>
            <person name="Kuo A."/>
            <person name="Liang C."/>
            <person name="Lipzen A."/>
            <person name="Lutzoni F."/>
            <person name="Magnuson J."/>
            <person name="Mondo S."/>
            <person name="Nolan M."/>
            <person name="Ohm R."/>
            <person name="Pangilinan J."/>
            <person name="Park H.-J."/>
            <person name="Ramirez L."/>
            <person name="Alfaro M."/>
            <person name="Sun H."/>
            <person name="Tritt A."/>
            <person name="Yoshinaga Y."/>
            <person name="Zwiers L.-H."/>
            <person name="Turgeon B."/>
            <person name="Goodwin S."/>
            <person name="Spatafora J."/>
            <person name="Crous P."/>
            <person name="Grigoriev I."/>
        </authorList>
    </citation>
    <scope>NUCLEOTIDE SEQUENCE</scope>
    <source>
        <strain evidence="6 8">CBS 304.34</strain>
    </source>
</reference>
<evidence type="ECO:0000313" key="6">
    <source>
        <dbReference type="EMBL" id="KAF2802114.1"/>
    </source>
</evidence>
<dbReference type="RefSeq" id="XP_033569078.1">
    <property type="nucleotide sequence ID" value="XM_033722552.1"/>
</dbReference>
<reference evidence="8" key="2">
    <citation type="submission" date="2020-04" db="EMBL/GenBank/DDBJ databases">
        <authorList>
            <consortium name="NCBI Genome Project"/>
        </authorList>
    </citation>
    <scope>NUCLEOTIDE SEQUENCE</scope>
    <source>
        <strain evidence="8">CBS 304.34</strain>
    </source>
</reference>
<name>A0A6A6Y282_9PEZI</name>
<keyword evidence="3" id="KW-0862">Zinc</keyword>
<evidence type="ECO:0008006" key="9">
    <source>
        <dbReference type="Google" id="ProtNLM"/>
    </source>
</evidence>
<gene>
    <name evidence="6 8" type="ORF">BDZ99DRAFT_483133</name>
</gene>
<evidence type="ECO:0000256" key="1">
    <source>
        <dbReference type="ARBA" id="ARBA00022723"/>
    </source>
</evidence>
<dbReference type="EMBL" id="MU003725">
    <property type="protein sequence ID" value="KAF2802114.1"/>
    <property type="molecule type" value="Genomic_DNA"/>
</dbReference>
<accession>A0A6A6Y282</accession>
<keyword evidence="2" id="KW-0863">Zinc-finger</keyword>
<organism evidence="6">
    <name type="scientific">Mytilinidion resinicola</name>
    <dbReference type="NCBI Taxonomy" id="574789"/>
    <lineage>
        <taxon>Eukaryota</taxon>
        <taxon>Fungi</taxon>
        <taxon>Dikarya</taxon>
        <taxon>Ascomycota</taxon>
        <taxon>Pezizomycotina</taxon>
        <taxon>Dothideomycetes</taxon>
        <taxon>Pleosporomycetidae</taxon>
        <taxon>Mytilinidiales</taxon>
        <taxon>Mytilinidiaceae</taxon>
        <taxon>Mytilinidion</taxon>
    </lineage>
</organism>
<reference evidence="8" key="3">
    <citation type="submission" date="2025-04" db="UniProtKB">
        <authorList>
            <consortium name="RefSeq"/>
        </authorList>
    </citation>
    <scope>IDENTIFICATION</scope>
    <source>
        <strain evidence="8">CBS 304.34</strain>
    </source>
</reference>
<dbReference type="AlphaFoldDB" id="A0A6A6Y282"/>
<evidence type="ECO:0000259" key="4">
    <source>
        <dbReference type="Pfam" id="PF13695"/>
    </source>
</evidence>
<feature type="domain" description="3CxxC-type" evidence="4">
    <location>
        <begin position="456"/>
        <end position="504"/>
    </location>
</feature>
<keyword evidence="7" id="KW-1185">Reference proteome</keyword>
<protein>
    <recommendedName>
        <fullName evidence="9">Zinc-binding domain-containing protein</fullName>
    </recommendedName>
</protein>
<dbReference type="InterPro" id="IPR056009">
    <property type="entry name" value="DUF7587"/>
</dbReference>
<keyword evidence="1" id="KW-0479">Metal-binding</keyword>
<dbReference type="OrthoDB" id="3783227at2759"/>
<feature type="domain" description="DUF7587" evidence="5">
    <location>
        <begin position="31"/>
        <end position="138"/>
    </location>
</feature>
<proteinExistence type="predicted"/>
<evidence type="ECO:0000259" key="5">
    <source>
        <dbReference type="Pfam" id="PF24494"/>
    </source>
</evidence>
<dbReference type="Proteomes" id="UP000504636">
    <property type="component" value="Unplaced"/>
</dbReference>
<evidence type="ECO:0000313" key="7">
    <source>
        <dbReference type="Proteomes" id="UP000504636"/>
    </source>
</evidence>
<dbReference type="GeneID" id="54463445"/>
<dbReference type="Pfam" id="PF13695">
    <property type="entry name" value="Zn_ribbon_3CxxC"/>
    <property type="match status" value="1"/>
</dbReference>
<sequence>MGKSGRYFFRCFSNSSAGGLISGKGCRGRRLSETDLHSEYVNHVLLRATVPTALISVSSRIIDTLRRAFNKLYEDEESPDQIWITFIYVPDTDKDVYHHAEDLAKKWNYPDNGKLRYEYIFTWEIPEKYLIHKVSVETLIKRGLDMKGYLLNGALPRTSILRQEVVRKILDPSNGGYDIGLSLGFLARCFGARAPIRLYTIGGSRILISSTRMKNIVLGLRKLRRIWKENRISGVMHYAMSSWTVTLILRDTGEMSSDFKPNKIRSIQRWKMLSLGWAYHPYTSTLSYIIRATGALHGAGSSSGFGIGALIHVTSVSGPGTSSSSAGLLRLRPCFAFEVWPSKCGAVVPSRRAPRRSVAARKCRPLKIHLRVPILVPFSSNNSSHPSLLLRVYIGNLPAPTQHTILVPSKMARKKTSLMFPSLHQDVVNAVSDNITSTWFHKSDSDIDSNNDYSTHVMGRFICNNNTCSTEGWSSKMVATLIRGYPSNGYTAVMFNQRCKSCKQLGTLTIMLLPYKF</sequence>
<dbReference type="GO" id="GO:0008270">
    <property type="term" value="F:zinc ion binding"/>
    <property type="evidence" value="ECO:0007669"/>
    <property type="project" value="UniProtKB-KW"/>
</dbReference>
<evidence type="ECO:0000256" key="3">
    <source>
        <dbReference type="ARBA" id="ARBA00022833"/>
    </source>
</evidence>